<dbReference type="InterPro" id="IPR023772">
    <property type="entry name" value="DNA-bd_HTH_TetR-type_CS"/>
</dbReference>
<evidence type="ECO:0000313" key="8">
    <source>
        <dbReference type="Proteomes" id="UP000035721"/>
    </source>
</evidence>
<keyword evidence="3 5" id="KW-0238">DNA-binding</keyword>
<dbReference type="SUPFAM" id="SSF48498">
    <property type="entry name" value="Tetracyclin repressor-like, C-terminal domain"/>
    <property type="match status" value="1"/>
</dbReference>
<evidence type="ECO:0000256" key="5">
    <source>
        <dbReference type="PROSITE-ProRule" id="PRU00335"/>
    </source>
</evidence>
<sequence>MALNRQQVVDEAMRIVDAEGLDALTLRGLAGRLGVQAPTLYWHVRNKTALLDALGDRIMDDVAEPPPPGPDDDWREWLLAALVGLRQAMLAHRDGARIVSGARDSFRRADFSERAMSTLVDRGVPLQQARMTVLTAERYTIGHVLEEQASHRPGAGEPDLDLDELRHRFPTATRAITEYFSSGRTVDDVYQDGLRLILGLPWNPPDVRS</sequence>
<evidence type="ECO:0000256" key="2">
    <source>
        <dbReference type="ARBA" id="ARBA00023015"/>
    </source>
</evidence>
<dbReference type="Gene3D" id="1.10.10.60">
    <property type="entry name" value="Homeodomain-like"/>
    <property type="match status" value="1"/>
</dbReference>
<evidence type="ECO:0000256" key="1">
    <source>
        <dbReference type="ARBA" id="ARBA00022491"/>
    </source>
</evidence>
<name>A0A077M1R6_9MICO</name>
<dbReference type="Pfam" id="PF02909">
    <property type="entry name" value="TetR_C_1"/>
    <property type="match status" value="1"/>
</dbReference>
<dbReference type="PRINTS" id="PR00455">
    <property type="entry name" value="HTHTETR"/>
</dbReference>
<dbReference type="RefSeq" id="WP_083454786.1">
    <property type="nucleotide sequence ID" value="NZ_HF570958.1"/>
</dbReference>
<dbReference type="PRINTS" id="PR00400">
    <property type="entry name" value="TETREPRESSOR"/>
</dbReference>
<dbReference type="GO" id="GO:0045892">
    <property type="term" value="P:negative regulation of DNA-templated transcription"/>
    <property type="evidence" value="ECO:0007669"/>
    <property type="project" value="InterPro"/>
</dbReference>
<dbReference type="GO" id="GO:0000976">
    <property type="term" value="F:transcription cis-regulatory region binding"/>
    <property type="evidence" value="ECO:0007669"/>
    <property type="project" value="TreeGrafter"/>
</dbReference>
<dbReference type="OrthoDB" id="3819648at2"/>
<keyword evidence="2" id="KW-0805">Transcription regulation</keyword>
<dbReference type="AlphaFoldDB" id="A0A077M1R6"/>
<proteinExistence type="predicted"/>
<dbReference type="GO" id="GO:0046677">
    <property type="term" value="P:response to antibiotic"/>
    <property type="evidence" value="ECO:0007669"/>
    <property type="project" value="InterPro"/>
</dbReference>
<dbReference type="InterPro" id="IPR036271">
    <property type="entry name" value="Tet_transcr_reg_TetR-rel_C_sf"/>
</dbReference>
<dbReference type="InterPro" id="IPR050109">
    <property type="entry name" value="HTH-type_TetR-like_transc_reg"/>
</dbReference>
<gene>
    <name evidence="7" type="ORF">BN12_2590010</name>
</gene>
<evidence type="ECO:0000256" key="4">
    <source>
        <dbReference type="ARBA" id="ARBA00023163"/>
    </source>
</evidence>
<dbReference type="InterPro" id="IPR001647">
    <property type="entry name" value="HTH_TetR"/>
</dbReference>
<comment type="caution">
    <text evidence="7">The sequence shown here is derived from an EMBL/GenBank/DDBJ whole genome shotgun (WGS) entry which is preliminary data.</text>
</comment>
<evidence type="ECO:0000256" key="3">
    <source>
        <dbReference type="ARBA" id="ARBA00023125"/>
    </source>
</evidence>
<feature type="DNA-binding region" description="H-T-H motif" evidence="5">
    <location>
        <begin position="25"/>
        <end position="44"/>
    </location>
</feature>
<dbReference type="Pfam" id="PF00440">
    <property type="entry name" value="TetR_N"/>
    <property type="match status" value="1"/>
</dbReference>
<dbReference type="STRING" id="1194083.BN12_2590010"/>
<dbReference type="Gene3D" id="1.10.357.10">
    <property type="entry name" value="Tetracycline Repressor, domain 2"/>
    <property type="match status" value="1"/>
</dbReference>
<evidence type="ECO:0000313" key="7">
    <source>
        <dbReference type="EMBL" id="CCH78149.1"/>
    </source>
</evidence>
<dbReference type="GO" id="GO:0003700">
    <property type="term" value="F:DNA-binding transcription factor activity"/>
    <property type="evidence" value="ECO:0007669"/>
    <property type="project" value="TreeGrafter"/>
</dbReference>
<keyword evidence="1" id="KW-0678">Repressor</keyword>
<protein>
    <submittedName>
        <fullName evidence="7">Transcriptional regulator, TetR family</fullName>
    </submittedName>
</protein>
<dbReference type="InterPro" id="IPR009057">
    <property type="entry name" value="Homeodomain-like_sf"/>
</dbReference>
<feature type="domain" description="HTH tetR-type" evidence="6">
    <location>
        <begin position="2"/>
        <end position="62"/>
    </location>
</feature>
<evidence type="ECO:0000259" key="6">
    <source>
        <dbReference type="PROSITE" id="PS50977"/>
    </source>
</evidence>
<dbReference type="PROSITE" id="PS01081">
    <property type="entry name" value="HTH_TETR_1"/>
    <property type="match status" value="1"/>
</dbReference>
<accession>A0A077M1R6</accession>
<dbReference type="EMBL" id="CAJB01000178">
    <property type="protein sequence ID" value="CCH78149.1"/>
    <property type="molecule type" value="Genomic_DNA"/>
</dbReference>
<organism evidence="7 8">
    <name type="scientific">Nostocoides japonicum T1-X7</name>
    <dbReference type="NCBI Taxonomy" id="1194083"/>
    <lineage>
        <taxon>Bacteria</taxon>
        <taxon>Bacillati</taxon>
        <taxon>Actinomycetota</taxon>
        <taxon>Actinomycetes</taxon>
        <taxon>Micrococcales</taxon>
        <taxon>Intrasporangiaceae</taxon>
        <taxon>Nostocoides</taxon>
    </lineage>
</organism>
<dbReference type="InterPro" id="IPR004111">
    <property type="entry name" value="Repressor_TetR_C"/>
</dbReference>
<keyword evidence="4" id="KW-0804">Transcription</keyword>
<dbReference type="Proteomes" id="UP000035721">
    <property type="component" value="Unassembled WGS sequence"/>
</dbReference>
<dbReference type="InterPro" id="IPR003012">
    <property type="entry name" value="Tet_transcr_reg_TetR"/>
</dbReference>
<dbReference type="PROSITE" id="PS50977">
    <property type="entry name" value="HTH_TETR_2"/>
    <property type="match status" value="1"/>
</dbReference>
<dbReference type="SUPFAM" id="SSF46689">
    <property type="entry name" value="Homeodomain-like"/>
    <property type="match status" value="1"/>
</dbReference>
<dbReference type="PANTHER" id="PTHR30055">
    <property type="entry name" value="HTH-TYPE TRANSCRIPTIONAL REGULATOR RUTR"/>
    <property type="match status" value="1"/>
</dbReference>
<dbReference type="PANTHER" id="PTHR30055:SF151">
    <property type="entry name" value="TRANSCRIPTIONAL REGULATORY PROTEIN"/>
    <property type="match status" value="1"/>
</dbReference>
<keyword evidence="8" id="KW-1185">Reference proteome</keyword>
<reference evidence="7 8" key="1">
    <citation type="journal article" date="2013" name="ISME J.">
        <title>A metabolic model for members of the genus Tetrasphaera involved in enhanced biological phosphorus removal.</title>
        <authorList>
            <person name="Kristiansen R."/>
            <person name="Nguyen H.T.T."/>
            <person name="Saunders A.M."/>
            <person name="Nielsen J.L."/>
            <person name="Wimmer R."/>
            <person name="Le V.Q."/>
            <person name="McIlroy S.J."/>
            <person name="Petrovski S."/>
            <person name="Seviour R.J."/>
            <person name="Calteau A."/>
            <person name="Nielsen K.L."/>
            <person name="Nielsen P.H."/>
        </authorList>
    </citation>
    <scope>NUCLEOTIDE SEQUENCE [LARGE SCALE GENOMIC DNA]</scope>
    <source>
        <strain evidence="7 8">T1-X7</strain>
    </source>
</reference>